<feature type="domain" description="Crinkler effector protein N-terminal" evidence="4">
    <location>
        <begin position="11"/>
        <end position="78"/>
    </location>
</feature>
<feature type="non-terminal residue" evidence="5">
    <location>
        <position position="1"/>
    </location>
</feature>
<evidence type="ECO:0000259" key="4">
    <source>
        <dbReference type="Pfam" id="PF20147"/>
    </source>
</evidence>
<comment type="subcellular location">
    <subcellularLocation>
        <location evidence="1">Host cell</location>
    </subcellularLocation>
    <subcellularLocation>
        <location evidence="2">Secreted</location>
    </subcellularLocation>
</comment>
<dbReference type="GO" id="GO:0043657">
    <property type="term" value="C:host cell"/>
    <property type="evidence" value="ECO:0007669"/>
    <property type="project" value="UniProtKB-SubCell"/>
</dbReference>
<dbReference type="InterPro" id="IPR045379">
    <property type="entry name" value="Crinkler_N"/>
</dbReference>
<proteinExistence type="predicted"/>
<accession>A0A9N9BVG4</accession>
<comment type="caution">
    <text evidence="5">The sequence shown here is derived from an EMBL/GenBank/DDBJ whole genome shotgun (WGS) entry which is preliminary data.</text>
</comment>
<feature type="non-terminal residue" evidence="5">
    <location>
        <position position="104"/>
    </location>
</feature>
<protein>
    <submittedName>
        <fullName evidence="5">12983_t:CDS:1</fullName>
    </submittedName>
</protein>
<evidence type="ECO:0000313" key="6">
    <source>
        <dbReference type="Proteomes" id="UP000789831"/>
    </source>
</evidence>
<dbReference type="Proteomes" id="UP000789831">
    <property type="component" value="Unassembled WGS sequence"/>
</dbReference>
<evidence type="ECO:0000256" key="3">
    <source>
        <dbReference type="ARBA" id="ARBA00022525"/>
    </source>
</evidence>
<sequence length="104" mass="11842">MSTDHQLKRYTEIMLGNTDANSLILWRVNIPENEIHEIYEGINIKEKFKGEELTSNLKPIGQVFKGQPPSEHIHIIVELPATTVKRKMPTITHAPKTNTGLSRL</sequence>
<dbReference type="Pfam" id="PF20147">
    <property type="entry name" value="Crinkler"/>
    <property type="match status" value="1"/>
</dbReference>
<dbReference type="GO" id="GO:0005576">
    <property type="term" value="C:extracellular region"/>
    <property type="evidence" value="ECO:0007669"/>
    <property type="project" value="UniProtKB-SubCell"/>
</dbReference>
<gene>
    <name evidence="5" type="ORF">AGERDE_LOCUS7976</name>
</gene>
<organism evidence="5 6">
    <name type="scientific">Ambispora gerdemannii</name>
    <dbReference type="NCBI Taxonomy" id="144530"/>
    <lineage>
        <taxon>Eukaryota</taxon>
        <taxon>Fungi</taxon>
        <taxon>Fungi incertae sedis</taxon>
        <taxon>Mucoromycota</taxon>
        <taxon>Glomeromycotina</taxon>
        <taxon>Glomeromycetes</taxon>
        <taxon>Archaeosporales</taxon>
        <taxon>Ambisporaceae</taxon>
        <taxon>Ambispora</taxon>
    </lineage>
</organism>
<dbReference type="EMBL" id="CAJVPL010001569">
    <property type="protein sequence ID" value="CAG8577972.1"/>
    <property type="molecule type" value="Genomic_DNA"/>
</dbReference>
<dbReference type="AlphaFoldDB" id="A0A9N9BVG4"/>
<name>A0A9N9BVG4_9GLOM</name>
<evidence type="ECO:0000256" key="1">
    <source>
        <dbReference type="ARBA" id="ARBA00004340"/>
    </source>
</evidence>
<evidence type="ECO:0000313" key="5">
    <source>
        <dbReference type="EMBL" id="CAG8577972.1"/>
    </source>
</evidence>
<dbReference type="OrthoDB" id="2442959at2759"/>
<evidence type="ECO:0000256" key="2">
    <source>
        <dbReference type="ARBA" id="ARBA00004613"/>
    </source>
</evidence>
<keyword evidence="3" id="KW-0964">Secreted</keyword>
<keyword evidence="6" id="KW-1185">Reference proteome</keyword>
<reference evidence="5" key="1">
    <citation type="submission" date="2021-06" db="EMBL/GenBank/DDBJ databases">
        <authorList>
            <person name="Kallberg Y."/>
            <person name="Tangrot J."/>
            <person name="Rosling A."/>
        </authorList>
    </citation>
    <scope>NUCLEOTIDE SEQUENCE</scope>
    <source>
        <strain evidence="5">MT106</strain>
    </source>
</reference>